<protein>
    <submittedName>
        <fullName evidence="2">Uncharacterized protein</fullName>
    </submittedName>
</protein>
<proteinExistence type="predicted"/>
<organism evidence="2 3">
    <name type="scientific">Cherax quadricarinatus</name>
    <name type="common">Australian red claw crayfish</name>
    <dbReference type="NCBI Taxonomy" id="27406"/>
    <lineage>
        <taxon>Eukaryota</taxon>
        <taxon>Metazoa</taxon>
        <taxon>Ecdysozoa</taxon>
        <taxon>Arthropoda</taxon>
        <taxon>Crustacea</taxon>
        <taxon>Multicrustacea</taxon>
        <taxon>Malacostraca</taxon>
        <taxon>Eumalacostraca</taxon>
        <taxon>Eucarida</taxon>
        <taxon>Decapoda</taxon>
        <taxon>Pleocyemata</taxon>
        <taxon>Astacidea</taxon>
        <taxon>Parastacoidea</taxon>
        <taxon>Parastacidae</taxon>
        <taxon>Cherax</taxon>
    </lineage>
</organism>
<dbReference type="EMBL" id="JARKIK010000009">
    <property type="protein sequence ID" value="KAK8749481.1"/>
    <property type="molecule type" value="Genomic_DNA"/>
</dbReference>
<feature type="non-terminal residue" evidence="2">
    <location>
        <position position="1"/>
    </location>
</feature>
<evidence type="ECO:0000313" key="2">
    <source>
        <dbReference type="EMBL" id="KAK8749481.1"/>
    </source>
</evidence>
<evidence type="ECO:0000313" key="3">
    <source>
        <dbReference type="Proteomes" id="UP001445076"/>
    </source>
</evidence>
<dbReference type="AlphaFoldDB" id="A0AAW0YDJ0"/>
<evidence type="ECO:0000256" key="1">
    <source>
        <dbReference type="SAM" id="SignalP"/>
    </source>
</evidence>
<feature type="chain" id="PRO_5043878197" evidence="1">
    <location>
        <begin position="28"/>
        <end position="232"/>
    </location>
</feature>
<keyword evidence="1" id="KW-0732">Signal</keyword>
<dbReference type="Proteomes" id="UP001445076">
    <property type="component" value="Unassembled WGS sequence"/>
</dbReference>
<name>A0AAW0YDJ0_CHEQU</name>
<reference evidence="2 3" key="1">
    <citation type="journal article" date="2024" name="BMC Genomics">
        <title>Genome assembly of redclaw crayfish (Cherax quadricarinatus) provides insights into its immune adaptation and hypoxia tolerance.</title>
        <authorList>
            <person name="Liu Z."/>
            <person name="Zheng J."/>
            <person name="Li H."/>
            <person name="Fang K."/>
            <person name="Wang S."/>
            <person name="He J."/>
            <person name="Zhou D."/>
            <person name="Weng S."/>
            <person name="Chi M."/>
            <person name="Gu Z."/>
            <person name="He J."/>
            <person name="Li F."/>
            <person name="Wang M."/>
        </authorList>
    </citation>
    <scope>NUCLEOTIDE SEQUENCE [LARGE SCALE GENOMIC DNA]</scope>
    <source>
        <strain evidence="2">ZL_2023a</strain>
    </source>
</reference>
<gene>
    <name evidence="2" type="ORF">OTU49_015386</name>
</gene>
<comment type="caution">
    <text evidence="2">The sequence shown here is derived from an EMBL/GenBank/DDBJ whole genome shotgun (WGS) entry which is preliminary data.</text>
</comment>
<feature type="signal peptide" evidence="1">
    <location>
        <begin position="1"/>
        <end position="27"/>
    </location>
</feature>
<sequence>HRLYLTTTTAVVMKSLVILCALAACGASQLLAPGPVAVRAPSYDSAIIQSHRLGGNFAYSTNEAHAYAVQTPVIGLRSVPVGVSYEPGTPIVKTATQYITQQIPQYAYAYPHHHAAPQVAFPYPYTFGTAVIAAEAANKPGTQEQLTDAEPATAELTVIEPSAAELADTEPVTAELTDTEPATAELTNAEPSTAELINAEPATAELTFVEPATAELADPEPAAVNERIVDTL</sequence>
<keyword evidence="3" id="KW-1185">Reference proteome</keyword>
<accession>A0AAW0YDJ0</accession>